<name>A0AAD6R138_9ROSI</name>
<reference evidence="1 2" key="1">
    <citation type="journal article" date="2023" name="Mol. Ecol. Resour.">
        <title>Chromosome-level genome assembly of a triploid poplar Populus alba 'Berolinensis'.</title>
        <authorList>
            <person name="Chen S."/>
            <person name="Yu Y."/>
            <person name="Wang X."/>
            <person name="Wang S."/>
            <person name="Zhang T."/>
            <person name="Zhou Y."/>
            <person name="He R."/>
            <person name="Meng N."/>
            <person name="Wang Y."/>
            <person name="Liu W."/>
            <person name="Liu Z."/>
            <person name="Liu J."/>
            <person name="Guo Q."/>
            <person name="Huang H."/>
            <person name="Sederoff R.R."/>
            <person name="Wang G."/>
            <person name="Qu G."/>
            <person name="Chen S."/>
        </authorList>
    </citation>
    <scope>NUCLEOTIDE SEQUENCE [LARGE SCALE GENOMIC DNA]</scope>
    <source>
        <strain evidence="1">SC-2020</strain>
    </source>
</reference>
<protein>
    <submittedName>
        <fullName evidence="1">Uncharacterized protein</fullName>
    </submittedName>
</protein>
<accession>A0AAD6R138</accession>
<sequence length="209" mass="23688">MFIFMVHWLGAVRAFEEFKLSIYGDNDDEESAIGNGKANDAAKKKKPVAENAAKESANYNWPDLTDNGHDTGVSPLYRAVKGLKLLGTKYRLEHKRANIRAVKHWCRQILRWILYFHGHDPPMIQRDLNDSLNDDCESPAANRGKSQLHMKAFELEEQRHPAVLQALGMDEDDMPEINDETLLDEEAMARYRAVKGLKLLGTKSASIVP</sequence>
<gene>
    <name evidence="1" type="ORF">NC653_011073</name>
</gene>
<dbReference type="EMBL" id="JAQIZT010000004">
    <property type="protein sequence ID" value="KAJ7000478.1"/>
    <property type="molecule type" value="Genomic_DNA"/>
</dbReference>
<comment type="caution">
    <text evidence="1">The sequence shown here is derived from an EMBL/GenBank/DDBJ whole genome shotgun (WGS) entry which is preliminary data.</text>
</comment>
<dbReference type="AlphaFoldDB" id="A0AAD6R138"/>
<evidence type="ECO:0000313" key="1">
    <source>
        <dbReference type="EMBL" id="KAJ7000478.1"/>
    </source>
</evidence>
<organism evidence="1 2">
    <name type="scientific">Populus alba x Populus x berolinensis</name>
    <dbReference type="NCBI Taxonomy" id="444605"/>
    <lineage>
        <taxon>Eukaryota</taxon>
        <taxon>Viridiplantae</taxon>
        <taxon>Streptophyta</taxon>
        <taxon>Embryophyta</taxon>
        <taxon>Tracheophyta</taxon>
        <taxon>Spermatophyta</taxon>
        <taxon>Magnoliopsida</taxon>
        <taxon>eudicotyledons</taxon>
        <taxon>Gunneridae</taxon>
        <taxon>Pentapetalae</taxon>
        <taxon>rosids</taxon>
        <taxon>fabids</taxon>
        <taxon>Malpighiales</taxon>
        <taxon>Salicaceae</taxon>
        <taxon>Saliceae</taxon>
        <taxon>Populus</taxon>
    </lineage>
</organism>
<evidence type="ECO:0000313" key="2">
    <source>
        <dbReference type="Proteomes" id="UP001164929"/>
    </source>
</evidence>
<keyword evidence="2" id="KW-1185">Reference proteome</keyword>
<proteinExistence type="predicted"/>
<dbReference type="Proteomes" id="UP001164929">
    <property type="component" value="Chromosome 4"/>
</dbReference>